<evidence type="ECO:0000313" key="1">
    <source>
        <dbReference type="EMBL" id="DAF44070.1"/>
    </source>
</evidence>
<name>A0A8S5RZ77_9CAUD</name>
<sequence length="64" mass="7973">MKEKYFIVVNETKKEIYFASKNQFRAQHFTKFIYKKYDKHVSCVPRYLTQKEIEEYKDIISKRD</sequence>
<organism evidence="1">
    <name type="scientific">Myoviridae sp. ctNQV2</name>
    <dbReference type="NCBI Taxonomy" id="2827683"/>
    <lineage>
        <taxon>Viruses</taxon>
        <taxon>Duplodnaviria</taxon>
        <taxon>Heunggongvirae</taxon>
        <taxon>Uroviricota</taxon>
        <taxon>Caudoviricetes</taxon>
    </lineage>
</organism>
<accession>A0A8S5RZ77</accession>
<dbReference type="EMBL" id="BK032510">
    <property type="protein sequence ID" value="DAF44070.1"/>
    <property type="molecule type" value="Genomic_DNA"/>
</dbReference>
<reference evidence="1" key="1">
    <citation type="journal article" date="2021" name="Proc. Natl. Acad. Sci. U.S.A.">
        <title>A Catalog of Tens of Thousands of Viruses from Human Metagenomes Reveals Hidden Associations with Chronic Diseases.</title>
        <authorList>
            <person name="Tisza M.J."/>
            <person name="Buck C.B."/>
        </authorList>
    </citation>
    <scope>NUCLEOTIDE SEQUENCE</scope>
    <source>
        <strain evidence="1">CtNQV2</strain>
    </source>
</reference>
<protein>
    <submittedName>
        <fullName evidence="1">Uncharacterized protein</fullName>
    </submittedName>
</protein>
<proteinExistence type="predicted"/>